<evidence type="ECO:0000256" key="3">
    <source>
        <dbReference type="ARBA" id="ARBA00022989"/>
    </source>
</evidence>
<dbReference type="GO" id="GO:0004252">
    <property type="term" value="F:serine-type endopeptidase activity"/>
    <property type="evidence" value="ECO:0007669"/>
    <property type="project" value="InterPro"/>
</dbReference>
<evidence type="ECO:0000256" key="4">
    <source>
        <dbReference type="ARBA" id="ARBA00023136"/>
    </source>
</evidence>
<dbReference type="PANTHER" id="PTHR43731:SF26">
    <property type="entry name" value="RHOMBOID-LIKE PROTEIN 10, CHLOROPLASTIC"/>
    <property type="match status" value="1"/>
</dbReference>
<name>A0A1F5Z6M6_9BACT</name>
<dbReference type="PANTHER" id="PTHR43731">
    <property type="entry name" value="RHOMBOID PROTEASE"/>
    <property type="match status" value="1"/>
</dbReference>
<feature type="transmembrane region" description="Helical" evidence="5">
    <location>
        <begin position="122"/>
        <end position="142"/>
    </location>
</feature>
<sequence>MFPIRDHNPSHKFPIINIIVILVTSYVFFLQITAPDFEEFILRFALIPRLVDFTDPVSLLPFIYSIFLHGGWFHVISNLWFLWIFGDNIEAHFGHIGYAFFYLATGIIAGLTQFFFVPNSAIPTVGASGAISGVLGAYLVLYPKHKIDTLIISFFGFFQQVSLPAGVMLGYWFIIQLFSGIGTIGLMGRGGVAWWAHIGGFAAGYLFVVLSGKNNRISRKEDESDFF</sequence>
<dbReference type="Proteomes" id="UP000177354">
    <property type="component" value="Unassembled WGS sequence"/>
</dbReference>
<reference evidence="7 8" key="1">
    <citation type="journal article" date="2016" name="Nat. Commun.">
        <title>Thousands of microbial genomes shed light on interconnected biogeochemical processes in an aquifer system.</title>
        <authorList>
            <person name="Anantharaman K."/>
            <person name="Brown C.T."/>
            <person name="Hug L.A."/>
            <person name="Sharon I."/>
            <person name="Castelle C.J."/>
            <person name="Probst A.J."/>
            <person name="Thomas B.C."/>
            <person name="Singh A."/>
            <person name="Wilkins M.J."/>
            <person name="Karaoz U."/>
            <person name="Brodie E.L."/>
            <person name="Williams K.H."/>
            <person name="Hubbard S.S."/>
            <person name="Banfield J.F."/>
        </authorList>
    </citation>
    <scope>NUCLEOTIDE SEQUENCE [LARGE SCALE GENOMIC DNA]</scope>
</reference>
<dbReference type="InterPro" id="IPR050925">
    <property type="entry name" value="Rhomboid_protease_S54"/>
</dbReference>
<evidence type="ECO:0000256" key="1">
    <source>
        <dbReference type="ARBA" id="ARBA00004141"/>
    </source>
</evidence>
<comment type="caution">
    <text evidence="7">The sequence shown here is derived from an EMBL/GenBank/DDBJ whole genome shotgun (WGS) entry which is preliminary data.</text>
</comment>
<keyword evidence="4 5" id="KW-0472">Membrane</keyword>
<feature type="transmembrane region" description="Helical" evidence="5">
    <location>
        <begin position="192"/>
        <end position="210"/>
    </location>
</feature>
<protein>
    <recommendedName>
        <fullName evidence="6">Peptidase S54 rhomboid domain-containing protein</fullName>
    </recommendedName>
</protein>
<dbReference type="Pfam" id="PF01694">
    <property type="entry name" value="Rhomboid"/>
    <property type="match status" value="1"/>
</dbReference>
<evidence type="ECO:0000313" key="8">
    <source>
        <dbReference type="Proteomes" id="UP000177354"/>
    </source>
</evidence>
<feature type="transmembrane region" description="Helical" evidence="5">
    <location>
        <begin position="12"/>
        <end position="34"/>
    </location>
</feature>
<dbReference type="AlphaFoldDB" id="A0A1F5Z6M6"/>
<gene>
    <name evidence="7" type="ORF">A2777_01655</name>
</gene>
<feature type="transmembrane region" description="Helical" evidence="5">
    <location>
        <begin position="96"/>
        <end position="116"/>
    </location>
</feature>
<organism evidence="7 8">
    <name type="scientific">Candidatus Gottesmanbacteria bacterium RIFCSPHIGHO2_01_FULL_40_15</name>
    <dbReference type="NCBI Taxonomy" id="1798376"/>
    <lineage>
        <taxon>Bacteria</taxon>
        <taxon>Candidatus Gottesmaniibacteriota</taxon>
    </lineage>
</organism>
<evidence type="ECO:0000256" key="5">
    <source>
        <dbReference type="SAM" id="Phobius"/>
    </source>
</evidence>
<feature type="transmembrane region" description="Helical" evidence="5">
    <location>
        <begin position="163"/>
        <end position="186"/>
    </location>
</feature>
<comment type="subcellular location">
    <subcellularLocation>
        <location evidence="1">Membrane</location>
        <topology evidence="1">Multi-pass membrane protein</topology>
    </subcellularLocation>
</comment>
<proteinExistence type="predicted"/>
<evidence type="ECO:0000259" key="6">
    <source>
        <dbReference type="Pfam" id="PF01694"/>
    </source>
</evidence>
<dbReference type="EMBL" id="MFJF01000005">
    <property type="protein sequence ID" value="OGG08071.1"/>
    <property type="molecule type" value="Genomic_DNA"/>
</dbReference>
<dbReference type="SUPFAM" id="SSF144091">
    <property type="entry name" value="Rhomboid-like"/>
    <property type="match status" value="1"/>
</dbReference>
<evidence type="ECO:0000313" key="7">
    <source>
        <dbReference type="EMBL" id="OGG08071.1"/>
    </source>
</evidence>
<dbReference type="Gene3D" id="1.20.1540.10">
    <property type="entry name" value="Rhomboid-like"/>
    <property type="match status" value="1"/>
</dbReference>
<keyword evidence="3 5" id="KW-1133">Transmembrane helix</keyword>
<dbReference type="FunFam" id="1.20.1540.10:FF:000027">
    <property type="entry name" value="Rhomboid family intramembrane serine protease"/>
    <property type="match status" value="1"/>
</dbReference>
<dbReference type="InterPro" id="IPR022764">
    <property type="entry name" value="Peptidase_S54_rhomboid_dom"/>
</dbReference>
<keyword evidence="2 5" id="KW-0812">Transmembrane</keyword>
<evidence type="ECO:0000256" key="2">
    <source>
        <dbReference type="ARBA" id="ARBA00022692"/>
    </source>
</evidence>
<feature type="domain" description="Peptidase S54 rhomboid" evidence="6">
    <location>
        <begin position="61"/>
        <end position="210"/>
    </location>
</feature>
<accession>A0A1F5Z6M6</accession>
<dbReference type="InterPro" id="IPR035952">
    <property type="entry name" value="Rhomboid-like_sf"/>
</dbReference>
<feature type="transmembrane region" description="Helical" evidence="5">
    <location>
        <begin position="62"/>
        <end position="84"/>
    </location>
</feature>
<dbReference type="GO" id="GO:0016020">
    <property type="term" value="C:membrane"/>
    <property type="evidence" value="ECO:0007669"/>
    <property type="project" value="UniProtKB-SubCell"/>
</dbReference>